<evidence type="ECO:0000313" key="2">
    <source>
        <dbReference type="EMBL" id="MFC0546141.1"/>
    </source>
</evidence>
<dbReference type="InterPro" id="IPR046671">
    <property type="entry name" value="DUF6541"/>
</dbReference>
<feature type="transmembrane region" description="Helical" evidence="1">
    <location>
        <begin position="210"/>
        <end position="227"/>
    </location>
</feature>
<feature type="transmembrane region" description="Helical" evidence="1">
    <location>
        <begin position="311"/>
        <end position="340"/>
    </location>
</feature>
<evidence type="ECO:0000313" key="3">
    <source>
        <dbReference type="Proteomes" id="UP001589810"/>
    </source>
</evidence>
<feature type="transmembrane region" description="Helical" evidence="1">
    <location>
        <begin position="52"/>
        <end position="73"/>
    </location>
</feature>
<feature type="transmembrane region" description="Helical" evidence="1">
    <location>
        <begin position="283"/>
        <end position="299"/>
    </location>
</feature>
<feature type="transmembrane region" description="Helical" evidence="1">
    <location>
        <begin position="387"/>
        <end position="403"/>
    </location>
</feature>
<sequence length="630" mass="66502">MTAAVYLLVVIAPGLLVGYASGIRGWLLAAAAAPLTYGVIGIYGPLVPLIGLRWNVLTLLAVSVLSAAIAYGLGRLTRTERRPQSLDWPRSRHWMLAGAVLVATGVGLLAMGRASGFTAIPQWWDASFHANAIRFIADSGNSSPAALKAVNATASNNFFYPNAYHVLDATVQQLGGWPIPQVMDVSNGFQAGLFSLSIAVMVARTTRMPALAAASAILACAFTQFPYDTLTWGPLFPFTAGVALIPALLALLGRAMDAPSPGTVLTTAIAGVGLTAVHPSVTVAAVIPAAFFLAQRWITRRRVPLADLRTLLLIAVVGGLTGVFQVLGTLSAAGGGGSAWKADWTAWQAVEEFTTGSRSIGLPEVWLAGLCAVGVIGLFLLRSTRPLLWWLVGGAVFAVLFVLDSSSEAPWVRAVTQPWWNDSWRLDAIGAMGSVVLAAVGLVTIGRLLSRVTPRLTSVAAVGLVALLVIIATRGLYVNRNTERLAQAFSDGPVVSHTMEAGMEELARLAPAGSLVMNDPFDGSPWMWSLAGAHPVFGHALILPGDAVPAGPQRMLLFNRFNMLDTDRAVQAAVRDLNIRYVFVSQGQIVGAKPSPIPGLKGLDQVRSLTPVWRNSQTAVYAVSSQIVDG</sequence>
<keyword evidence="1" id="KW-0472">Membrane</keyword>
<keyword evidence="1" id="KW-0812">Transmembrane</keyword>
<keyword evidence="1" id="KW-1133">Transmembrane helix</keyword>
<feature type="transmembrane region" description="Helical" evidence="1">
    <location>
        <begin position="27"/>
        <end position="46"/>
    </location>
</feature>
<feature type="transmembrane region" description="Helical" evidence="1">
    <location>
        <begin position="360"/>
        <end position="380"/>
    </location>
</feature>
<feature type="transmembrane region" description="Helical" evidence="1">
    <location>
        <begin position="94"/>
        <end position="114"/>
    </location>
</feature>
<feature type="transmembrane region" description="Helical" evidence="1">
    <location>
        <begin position="428"/>
        <end position="449"/>
    </location>
</feature>
<protein>
    <submittedName>
        <fullName evidence="2">DUF6541 family protein</fullName>
    </submittedName>
</protein>
<keyword evidence="3" id="KW-1185">Reference proteome</keyword>
<proteinExistence type="predicted"/>
<accession>A0ABV6N0P7</accession>
<evidence type="ECO:0000256" key="1">
    <source>
        <dbReference type="SAM" id="Phobius"/>
    </source>
</evidence>
<dbReference type="Pfam" id="PF20176">
    <property type="entry name" value="DUF6541"/>
    <property type="match status" value="1"/>
</dbReference>
<feature type="transmembrane region" description="Helical" evidence="1">
    <location>
        <begin position="456"/>
        <end position="477"/>
    </location>
</feature>
<organism evidence="2 3">
    <name type="scientific">Kutzneria chonburiensis</name>
    <dbReference type="NCBI Taxonomy" id="1483604"/>
    <lineage>
        <taxon>Bacteria</taxon>
        <taxon>Bacillati</taxon>
        <taxon>Actinomycetota</taxon>
        <taxon>Actinomycetes</taxon>
        <taxon>Pseudonocardiales</taxon>
        <taxon>Pseudonocardiaceae</taxon>
        <taxon>Kutzneria</taxon>
    </lineage>
</organism>
<dbReference type="Proteomes" id="UP001589810">
    <property type="component" value="Unassembled WGS sequence"/>
</dbReference>
<name>A0ABV6N0P7_9PSEU</name>
<comment type="caution">
    <text evidence="2">The sequence shown here is derived from an EMBL/GenBank/DDBJ whole genome shotgun (WGS) entry which is preliminary data.</text>
</comment>
<gene>
    <name evidence="2" type="ORF">ACFFH7_31815</name>
</gene>
<feature type="transmembrane region" description="Helical" evidence="1">
    <location>
        <begin position="6"/>
        <end position="22"/>
    </location>
</feature>
<feature type="transmembrane region" description="Helical" evidence="1">
    <location>
        <begin position="233"/>
        <end position="252"/>
    </location>
</feature>
<reference evidence="2 3" key="1">
    <citation type="submission" date="2024-09" db="EMBL/GenBank/DDBJ databases">
        <authorList>
            <person name="Sun Q."/>
            <person name="Mori K."/>
        </authorList>
    </citation>
    <scope>NUCLEOTIDE SEQUENCE [LARGE SCALE GENOMIC DNA]</scope>
    <source>
        <strain evidence="2 3">TBRC 1432</strain>
    </source>
</reference>
<dbReference type="RefSeq" id="WP_379794384.1">
    <property type="nucleotide sequence ID" value="NZ_JBHLUD010000011.1"/>
</dbReference>
<dbReference type="EMBL" id="JBHLUD010000011">
    <property type="protein sequence ID" value="MFC0546141.1"/>
    <property type="molecule type" value="Genomic_DNA"/>
</dbReference>